<keyword evidence="2" id="KW-1185">Reference proteome</keyword>
<dbReference type="EMBL" id="FZOS01000009">
    <property type="protein sequence ID" value="SNS55196.1"/>
    <property type="molecule type" value="Genomic_DNA"/>
</dbReference>
<dbReference type="AlphaFoldDB" id="A0A239FE35"/>
<dbReference type="InterPro" id="IPR021146">
    <property type="entry name" value="Phage_gp6-like_head-tail"/>
</dbReference>
<organism evidence="1 2">
    <name type="scientific">Edaphosphingomonas laterariae</name>
    <dbReference type="NCBI Taxonomy" id="861865"/>
    <lineage>
        <taxon>Bacteria</taxon>
        <taxon>Pseudomonadati</taxon>
        <taxon>Pseudomonadota</taxon>
        <taxon>Alphaproteobacteria</taxon>
        <taxon>Sphingomonadales</taxon>
        <taxon>Rhizorhabdaceae</taxon>
        <taxon>Edaphosphingomonas</taxon>
    </lineage>
</organism>
<reference evidence="2" key="1">
    <citation type="submission" date="2017-06" db="EMBL/GenBank/DDBJ databases">
        <authorList>
            <person name="Varghese N."/>
            <person name="Submissions S."/>
        </authorList>
    </citation>
    <scope>NUCLEOTIDE SEQUENCE [LARGE SCALE GENOMIC DNA]</scope>
    <source>
        <strain evidence="2">LNB2</strain>
    </source>
</reference>
<gene>
    <name evidence="1" type="ORF">SAMN06295912_1093</name>
</gene>
<dbReference type="InterPro" id="IPR006450">
    <property type="entry name" value="Phage_HK97_gp6-like"/>
</dbReference>
<evidence type="ECO:0000313" key="2">
    <source>
        <dbReference type="Proteomes" id="UP000198281"/>
    </source>
</evidence>
<name>A0A239FE35_9SPHN</name>
<dbReference type="Gene3D" id="1.10.3230.30">
    <property type="entry name" value="Phage gp6-like head-tail connector protein"/>
    <property type="match status" value="1"/>
</dbReference>
<evidence type="ECO:0000313" key="1">
    <source>
        <dbReference type="EMBL" id="SNS55196.1"/>
    </source>
</evidence>
<dbReference type="CDD" id="cd08054">
    <property type="entry name" value="gp6"/>
    <property type="match status" value="1"/>
</dbReference>
<dbReference type="Proteomes" id="UP000198281">
    <property type="component" value="Unassembled WGS sequence"/>
</dbReference>
<protein>
    <submittedName>
        <fullName evidence="1">Phage gp6-like head-tail connector protein</fullName>
    </submittedName>
</protein>
<accession>A0A239FE35</accession>
<proteinExistence type="predicted"/>
<dbReference type="RefSeq" id="WP_179220792.1">
    <property type="nucleotide sequence ID" value="NZ_FZOS01000009.1"/>
</dbReference>
<dbReference type="NCBIfam" id="TIGR01560">
    <property type="entry name" value="put_DNA_pack"/>
    <property type="match status" value="1"/>
</dbReference>
<dbReference type="Pfam" id="PF05135">
    <property type="entry name" value="Phage_connect_1"/>
    <property type="match status" value="1"/>
</dbReference>
<sequence>MTTIAEMREATGLGPEVSDAAVVSAWADMIQGATPVIDEAMPLVSLEEAKLYCRVDGTYEDATLEILIEAASATVRAYAATWDGIDPVPARLKLATLALVAAHYDLRSDISDVNLERILAPYREHNV</sequence>